<feature type="transmembrane region" description="Helical" evidence="1">
    <location>
        <begin position="200"/>
        <end position="222"/>
    </location>
</feature>
<protein>
    <recommendedName>
        <fullName evidence="2">Phosphatidic acid phosphatase type 2/haloperoxidase domain-containing protein</fullName>
    </recommendedName>
</protein>
<evidence type="ECO:0000313" key="3">
    <source>
        <dbReference type="EMBL" id="GGO70006.1"/>
    </source>
</evidence>
<organism evidence="3 4">
    <name type="scientific">Bowmanella pacifica</name>
    <dbReference type="NCBI Taxonomy" id="502051"/>
    <lineage>
        <taxon>Bacteria</taxon>
        <taxon>Pseudomonadati</taxon>
        <taxon>Pseudomonadota</taxon>
        <taxon>Gammaproteobacteria</taxon>
        <taxon>Alteromonadales</taxon>
        <taxon>Alteromonadaceae</taxon>
        <taxon>Bowmanella</taxon>
    </lineage>
</organism>
<dbReference type="Pfam" id="PF01569">
    <property type="entry name" value="PAP2"/>
    <property type="match status" value="1"/>
</dbReference>
<accession>A0A918DL30</accession>
<dbReference type="CDD" id="cd03396">
    <property type="entry name" value="PAP2_like_6"/>
    <property type="match status" value="1"/>
</dbReference>
<keyword evidence="1" id="KW-0812">Transmembrane</keyword>
<keyword evidence="1" id="KW-0472">Membrane</keyword>
<gene>
    <name evidence="3" type="ORF">GCM10010982_22490</name>
</gene>
<keyword evidence="1" id="KW-1133">Transmembrane helix</keyword>
<dbReference type="Proteomes" id="UP000606935">
    <property type="component" value="Unassembled WGS sequence"/>
</dbReference>
<proteinExistence type="predicted"/>
<feature type="transmembrane region" description="Helical" evidence="1">
    <location>
        <begin position="152"/>
        <end position="169"/>
    </location>
</feature>
<dbReference type="EMBL" id="BMLS01000003">
    <property type="protein sequence ID" value="GGO70006.1"/>
    <property type="molecule type" value="Genomic_DNA"/>
</dbReference>
<name>A0A918DL30_9ALTE</name>
<dbReference type="RefSeq" id="WP_188694829.1">
    <property type="nucleotide sequence ID" value="NZ_BMLS01000003.1"/>
</dbReference>
<dbReference type="SUPFAM" id="SSF48317">
    <property type="entry name" value="Acid phosphatase/Vanadium-dependent haloperoxidase"/>
    <property type="match status" value="1"/>
</dbReference>
<feature type="transmembrane region" description="Helical" evidence="1">
    <location>
        <begin position="55"/>
        <end position="78"/>
    </location>
</feature>
<dbReference type="AlphaFoldDB" id="A0A918DL30"/>
<dbReference type="InterPro" id="IPR036938">
    <property type="entry name" value="PAP2/HPO_sf"/>
</dbReference>
<reference evidence="3" key="2">
    <citation type="submission" date="2020-09" db="EMBL/GenBank/DDBJ databases">
        <authorList>
            <person name="Sun Q."/>
            <person name="Zhou Y."/>
        </authorList>
    </citation>
    <scope>NUCLEOTIDE SEQUENCE</scope>
    <source>
        <strain evidence="3">CGMCC 1.7086</strain>
    </source>
</reference>
<feature type="transmembrane region" description="Helical" evidence="1">
    <location>
        <begin position="90"/>
        <end position="109"/>
    </location>
</feature>
<dbReference type="Gene3D" id="1.20.144.10">
    <property type="entry name" value="Phosphatidic acid phosphatase type 2/haloperoxidase"/>
    <property type="match status" value="1"/>
</dbReference>
<evidence type="ECO:0000313" key="4">
    <source>
        <dbReference type="Proteomes" id="UP000606935"/>
    </source>
</evidence>
<evidence type="ECO:0000259" key="2">
    <source>
        <dbReference type="Pfam" id="PF01569"/>
    </source>
</evidence>
<sequence length="264" mass="29741">MNKLFLRHIVITGTLLAVLLMVFSLTPLDLLVQDTFYNANTQQWLWDKQEPWARLFFYDGIKAALVVLFLVLLTTLIISRFSTRLKPFRAGLLIVMSSMVLVPAAVSLLKANTNMACPVNLLQYGGKVEHAALFASYPPGQSPASIQKCFPAGHASGGFALLSLIFLMPTARARQMALIGSLSLGWLMGGYKMAIGDHFLSHTLASMLLAWMIICTLAWRIYRYYEVPQWWQEYRQVPHKVDHYIQLPKQVNAAIDLVPEKAEQ</sequence>
<comment type="caution">
    <text evidence="3">The sequence shown here is derived from an EMBL/GenBank/DDBJ whole genome shotgun (WGS) entry which is preliminary data.</text>
</comment>
<keyword evidence="4" id="KW-1185">Reference proteome</keyword>
<reference evidence="3" key="1">
    <citation type="journal article" date="2014" name="Int. J. Syst. Evol. Microbiol.">
        <title>Complete genome sequence of Corynebacterium casei LMG S-19264T (=DSM 44701T), isolated from a smear-ripened cheese.</title>
        <authorList>
            <consortium name="US DOE Joint Genome Institute (JGI-PGF)"/>
            <person name="Walter F."/>
            <person name="Albersmeier A."/>
            <person name="Kalinowski J."/>
            <person name="Ruckert C."/>
        </authorList>
    </citation>
    <scope>NUCLEOTIDE SEQUENCE</scope>
    <source>
        <strain evidence="3">CGMCC 1.7086</strain>
    </source>
</reference>
<dbReference type="InterPro" id="IPR000326">
    <property type="entry name" value="PAP2/HPO"/>
</dbReference>
<feature type="transmembrane region" description="Helical" evidence="1">
    <location>
        <begin position="176"/>
        <end position="194"/>
    </location>
</feature>
<feature type="domain" description="Phosphatidic acid phosphatase type 2/haloperoxidase" evidence="2">
    <location>
        <begin position="92"/>
        <end position="219"/>
    </location>
</feature>
<evidence type="ECO:0000256" key="1">
    <source>
        <dbReference type="SAM" id="Phobius"/>
    </source>
</evidence>